<dbReference type="PANTHER" id="PTHR22748:SF4">
    <property type="entry name" value="DNA-(APURINIC OR APYRIMIDINIC SITE) ENDONUCLEASE 2"/>
    <property type="match status" value="1"/>
</dbReference>
<keyword evidence="5" id="KW-0378">Hydrolase</keyword>
<dbReference type="InterPro" id="IPR004808">
    <property type="entry name" value="AP_endonuc_1"/>
</dbReference>
<feature type="site" description="Transition state stabilizer" evidence="11">
    <location>
        <position position="176"/>
    </location>
</feature>
<reference evidence="15" key="1">
    <citation type="journal article" date="2021" name="Open Biol.">
        <title>Shared evolutionary footprints suggest mitochondrial oxidative damage underlies multiple complex I losses in fungi.</title>
        <authorList>
            <person name="Schikora-Tamarit M.A."/>
            <person name="Marcet-Houben M."/>
            <person name="Nosek J."/>
            <person name="Gabaldon T."/>
        </authorList>
    </citation>
    <scope>NUCLEOTIDE SEQUENCE</scope>
    <source>
        <strain evidence="15">CBS6341</strain>
    </source>
</reference>
<dbReference type="GO" id="GO:0005634">
    <property type="term" value="C:nucleus"/>
    <property type="evidence" value="ECO:0007669"/>
    <property type="project" value="TreeGrafter"/>
</dbReference>
<feature type="active site" description="Proton acceptor" evidence="9">
    <location>
        <position position="307"/>
    </location>
</feature>
<dbReference type="InterPro" id="IPR010666">
    <property type="entry name" value="Znf_GRF"/>
</dbReference>
<dbReference type="Pfam" id="PF03372">
    <property type="entry name" value="Exo_endo_phos"/>
    <property type="match status" value="1"/>
</dbReference>
<proteinExistence type="inferred from homology"/>
<comment type="similarity">
    <text evidence="1">Belongs to the DNA repair enzymes AP/ExoA family.</text>
</comment>
<evidence type="ECO:0000256" key="9">
    <source>
        <dbReference type="PIRSR" id="PIRSR604808-1"/>
    </source>
</evidence>
<dbReference type="AlphaFoldDB" id="A0A9P8THY0"/>
<dbReference type="PROSITE" id="PS51435">
    <property type="entry name" value="AP_NUCLEASE_F1_4"/>
    <property type="match status" value="1"/>
</dbReference>
<evidence type="ECO:0000256" key="1">
    <source>
        <dbReference type="ARBA" id="ARBA00007092"/>
    </source>
</evidence>
<dbReference type="GO" id="GO:0006284">
    <property type="term" value="P:base-excision repair"/>
    <property type="evidence" value="ECO:0007669"/>
    <property type="project" value="TreeGrafter"/>
</dbReference>
<evidence type="ECO:0000256" key="5">
    <source>
        <dbReference type="ARBA" id="ARBA00022801"/>
    </source>
</evidence>
<keyword evidence="10" id="KW-0464">Manganese</keyword>
<dbReference type="GO" id="GO:0008311">
    <property type="term" value="F:double-stranded DNA 3'-5' DNA exonuclease activity"/>
    <property type="evidence" value="ECO:0007669"/>
    <property type="project" value="TreeGrafter"/>
</dbReference>
<feature type="active site" description="Proton donor/acceptor" evidence="9">
    <location>
        <position position="174"/>
    </location>
</feature>
<evidence type="ECO:0000313" key="16">
    <source>
        <dbReference type="Proteomes" id="UP000769528"/>
    </source>
</evidence>
<feature type="binding site" evidence="10">
    <location>
        <position position="306"/>
    </location>
    <ligand>
        <name>Mg(2+)</name>
        <dbReference type="ChEBI" id="CHEBI:18420"/>
        <label>1</label>
    </ligand>
</feature>
<feature type="site" description="Important for catalytic activity" evidence="11">
    <location>
        <position position="281"/>
    </location>
</feature>
<dbReference type="GO" id="GO:0003906">
    <property type="term" value="F:DNA-(apurinic or apyrimidinic site) endonuclease activity"/>
    <property type="evidence" value="ECO:0007669"/>
    <property type="project" value="TreeGrafter"/>
</dbReference>
<keyword evidence="3 10" id="KW-0479">Metal-binding</keyword>
<keyword evidence="16" id="KW-1185">Reference proteome</keyword>
<evidence type="ECO:0000256" key="12">
    <source>
        <dbReference type="PROSITE-ProRule" id="PRU01343"/>
    </source>
</evidence>
<organism evidence="15 16">
    <name type="scientific">Wickerhamomyces mucosus</name>
    <dbReference type="NCBI Taxonomy" id="1378264"/>
    <lineage>
        <taxon>Eukaryota</taxon>
        <taxon>Fungi</taxon>
        <taxon>Dikarya</taxon>
        <taxon>Ascomycota</taxon>
        <taxon>Saccharomycotina</taxon>
        <taxon>Saccharomycetes</taxon>
        <taxon>Phaffomycetales</taxon>
        <taxon>Wickerhamomycetaceae</taxon>
        <taxon>Wickerhamomyces</taxon>
    </lineage>
</organism>
<dbReference type="EMBL" id="JAEUBF010000325">
    <property type="protein sequence ID" value="KAH3679280.1"/>
    <property type="molecule type" value="Genomic_DNA"/>
</dbReference>
<keyword evidence="8" id="KW-0539">Nucleus</keyword>
<feature type="compositionally biased region" description="Low complexity" evidence="13">
    <location>
        <begin position="363"/>
        <end position="385"/>
    </location>
</feature>
<evidence type="ECO:0000256" key="6">
    <source>
        <dbReference type="ARBA" id="ARBA00022833"/>
    </source>
</evidence>
<evidence type="ECO:0000256" key="11">
    <source>
        <dbReference type="PIRSR" id="PIRSR604808-3"/>
    </source>
</evidence>
<dbReference type="Pfam" id="PF06839">
    <property type="entry name" value="Zn_ribbon_GRF"/>
    <property type="match status" value="1"/>
</dbReference>
<feature type="active site" evidence="9">
    <location>
        <position position="133"/>
    </location>
</feature>
<comment type="cofactor">
    <cofactor evidence="10">
        <name>Mg(2+)</name>
        <dbReference type="ChEBI" id="CHEBI:18420"/>
    </cofactor>
    <cofactor evidence="10">
        <name>Mn(2+)</name>
        <dbReference type="ChEBI" id="CHEBI:29035"/>
    </cofactor>
    <text evidence="10">Probably binds two magnesium or manganese ions per subunit.</text>
</comment>
<dbReference type="GO" id="GO:0008081">
    <property type="term" value="F:phosphoric diester hydrolase activity"/>
    <property type="evidence" value="ECO:0007669"/>
    <property type="project" value="TreeGrafter"/>
</dbReference>
<evidence type="ECO:0000256" key="7">
    <source>
        <dbReference type="ARBA" id="ARBA00022842"/>
    </source>
</evidence>
<dbReference type="Proteomes" id="UP000769528">
    <property type="component" value="Unassembled WGS sequence"/>
</dbReference>
<evidence type="ECO:0000256" key="8">
    <source>
        <dbReference type="ARBA" id="ARBA00023242"/>
    </source>
</evidence>
<feature type="binding site" evidence="10">
    <location>
        <position position="174"/>
    </location>
    <ligand>
        <name>Mg(2+)</name>
        <dbReference type="ChEBI" id="CHEBI:18420"/>
        <label>1</label>
    </ligand>
</feature>
<evidence type="ECO:0000256" key="4">
    <source>
        <dbReference type="ARBA" id="ARBA00022771"/>
    </source>
</evidence>
<dbReference type="OrthoDB" id="391817at2759"/>
<keyword evidence="4 12" id="KW-0863">Zinc-finger</keyword>
<evidence type="ECO:0000256" key="10">
    <source>
        <dbReference type="PIRSR" id="PIRSR604808-2"/>
    </source>
</evidence>
<dbReference type="Gene3D" id="3.60.10.10">
    <property type="entry name" value="Endonuclease/exonuclease/phosphatase"/>
    <property type="match status" value="1"/>
</dbReference>
<dbReference type="PROSITE" id="PS51999">
    <property type="entry name" value="ZF_GRF"/>
    <property type="match status" value="1"/>
</dbReference>
<feature type="region of interest" description="Disordered" evidence="13">
    <location>
        <begin position="361"/>
        <end position="405"/>
    </location>
</feature>
<dbReference type="GO" id="GO:0008270">
    <property type="term" value="F:zinc ion binding"/>
    <property type="evidence" value="ECO:0007669"/>
    <property type="project" value="UniProtKB-KW"/>
</dbReference>
<reference evidence="15" key="2">
    <citation type="submission" date="2021-01" db="EMBL/GenBank/DDBJ databases">
        <authorList>
            <person name="Schikora-Tamarit M.A."/>
        </authorList>
    </citation>
    <scope>NUCLEOTIDE SEQUENCE</scope>
    <source>
        <strain evidence="15">CBS6341</strain>
    </source>
</reference>
<evidence type="ECO:0000256" key="13">
    <source>
        <dbReference type="SAM" id="MobiDB-lite"/>
    </source>
</evidence>
<protein>
    <recommendedName>
        <fullName evidence="2">DNA-(apurinic or apyrimidinic site) endonuclease 2</fullName>
    </recommendedName>
</protein>
<dbReference type="PANTHER" id="PTHR22748">
    <property type="entry name" value="AP ENDONUCLEASE"/>
    <property type="match status" value="1"/>
</dbReference>
<gene>
    <name evidence="15" type="ORF">WICMUC_001104</name>
</gene>
<evidence type="ECO:0000313" key="15">
    <source>
        <dbReference type="EMBL" id="KAH3679280.1"/>
    </source>
</evidence>
<feature type="domain" description="GRF-type" evidence="14">
    <location>
        <begin position="463"/>
        <end position="511"/>
    </location>
</feature>
<accession>A0A9P8THY0</accession>
<comment type="caution">
    <text evidence="15">The sequence shown here is derived from an EMBL/GenBank/DDBJ whole genome shotgun (WGS) entry which is preliminary data.</text>
</comment>
<name>A0A9P8THY0_9ASCO</name>
<feature type="binding site" evidence="10">
    <location>
        <position position="14"/>
    </location>
    <ligand>
        <name>Mg(2+)</name>
        <dbReference type="ChEBI" id="CHEBI:18420"/>
        <label>1</label>
    </ligand>
</feature>
<feature type="site" description="Interaction with DNA substrate" evidence="11">
    <location>
        <position position="307"/>
    </location>
</feature>
<keyword evidence="6" id="KW-0862">Zinc</keyword>
<evidence type="ECO:0000259" key="14">
    <source>
        <dbReference type="PROSITE" id="PS51999"/>
    </source>
</evidence>
<feature type="binding site" evidence="10">
    <location>
        <position position="176"/>
    </location>
    <ligand>
        <name>Mg(2+)</name>
        <dbReference type="ChEBI" id="CHEBI:18420"/>
        <label>1</label>
    </ligand>
</feature>
<evidence type="ECO:0000256" key="3">
    <source>
        <dbReference type="ARBA" id="ARBA00022723"/>
    </source>
</evidence>
<keyword evidence="7 10" id="KW-0460">Magnesium</keyword>
<sequence length="511" mass="57619">MFQSINADIITLQELKVTQKDINNSIGKVDGYHSFLTIPSAKKGYSGVGVYVRIPGESEPEELKQSLKVIKAEEGVTGILKSHDTGESYRSNDLKYSIGGYPQFDDDTAKHIDSEGRAIVIELARNIVIISTYCPANSMGTEEGENFRVQFIVAILQRIRNLQELGKHVILMGDINISRDLIDSADSLSERNKLGLINLTENETEFEIINKTQCIDFIKGSIPKMLLNEMLIDSIYRENESKKPRILIDTVRKIQGRKQCLYTVWNTIRNSRPNNYGSRIDLILTTEELGNTCNNSHIWPFLMGSDHCPVFSDFNFNSLKLIEKDWNCIPIPKLEAKYVYKLSSGKIDMLFSMKKRSATQEFSSSSSSSSPSPSIKSSQESSSTSQPIKKIKIDKPTNKTQRNSITSFFKSTKKPQIIEKVDINLENSSMNKVSTNTLQDPTKESIKFSSGKFMIPNEAIPHCKHNQPCVLKTAKTVENKGKKFWSCAKDPGHSIDIDDGSKYNCGYFKWK</sequence>
<dbReference type="InterPro" id="IPR005135">
    <property type="entry name" value="Endo/exonuclease/phosphatase"/>
</dbReference>
<dbReference type="InterPro" id="IPR036691">
    <property type="entry name" value="Endo/exonu/phosph_ase_sf"/>
</dbReference>
<evidence type="ECO:0000256" key="2">
    <source>
        <dbReference type="ARBA" id="ARBA00013541"/>
    </source>
</evidence>
<feature type="binding site" evidence="10">
    <location>
        <position position="307"/>
    </location>
    <ligand>
        <name>Mg(2+)</name>
        <dbReference type="ChEBI" id="CHEBI:18420"/>
        <label>1</label>
    </ligand>
</feature>
<dbReference type="SUPFAM" id="SSF56219">
    <property type="entry name" value="DNase I-like"/>
    <property type="match status" value="1"/>
</dbReference>